<evidence type="ECO:0000256" key="2">
    <source>
        <dbReference type="ARBA" id="ARBA00022857"/>
    </source>
</evidence>
<proteinExistence type="inferred from homology"/>
<dbReference type="PANTHER" id="PTHR42748">
    <property type="entry name" value="NITROGEN METABOLITE REPRESSION PROTEIN NMRA FAMILY MEMBER"/>
    <property type="match status" value="1"/>
</dbReference>
<reference evidence="4" key="1">
    <citation type="submission" date="2014-02" db="EMBL/GenBank/DDBJ databases">
        <authorList>
            <person name="Genoscope - CEA"/>
        </authorList>
    </citation>
    <scope>NUCLEOTIDE SEQUENCE</scope>
    <source>
        <strain evidence="4">LS3</strain>
    </source>
</reference>
<dbReference type="InterPro" id="IPR051164">
    <property type="entry name" value="NmrA-like_oxidored"/>
</dbReference>
<dbReference type="InterPro" id="IPR008030">
    <property type="entry name" value="NmrA-like"/>
</dbReference>
<sequence>MTKTLVVIGATGRQGGSVVQAVLKSLPSYKIRAITRDPSKEGSKKLEALGCEVVKADSSDAESLKKAFTGADALYYITNVVPKPGVEFVEGKSIADAAVAAGIPLIVFSSLPSAEKISGGKYKVPHFDDKYEVEQYVRSLNVKSAFIWPGFFAQNFEAMLRPQPLGDGTFAIFSCISGDAKIPVVDIGHEMGNFVTEILSNPEKYDGKTFLAAGGLYTFDEMAKELSKSTGKTVLYKQVPESEYMTGFGMPEELREEMVKMFLFIQDFNFAGPQTESLVVEGQSVLSERPNSLADYLATNPINLQ</sequence>
<dbReference type="Gene3D" id="3.90.25.10">
    <property type="entry name" value="UDP-galactose 4-epimerase, domain 1"/>
    <property type="match status" value="1"/>
</dbReference>
<evidence type="ECO:0000259" key="3">
    <source>
        <dbReference type="Pfam" id="PF05368"/>
    </source>
</evidence>
<comment type="similarity">
    <text evidence="1">Belongs to the NmrA-type oxidoreductase family.</text>
</comment>
<feature type="domain" description="NmrA-like" evidence="3">
    <location>
        <begin position="1"/>
        <end position="296"/>
    </location>
</feature>
<organism evidence="4">
    <name type="scientific">Blastobotrys adeninivorans</name>
    <name type="common">Yeast</name>
    <name type="synonym">Arxula adeninivorans</name>
    <dbReference type="NCBI Taxonomy" id="409370"/>
    <lineage>
        <taxon>Eukaryota</taxon>
        <taxon>Fungi</taxon>
        <taxon>Dikarya</taxon>
        <taxon>Ascomycota</taxon>
        <taxon>Saccharomycotina</taxon>
        <taxon>Dipodascomycetes</taxon>
        <taxon>Dipodascales</taxon>
        <taxon>Trichomonascaceae</taxon>
        <taxon>Blastobotrys</taxon>
    </lineage>
</organism>
<dbReference type="EMBL" id="HG937694">
    <property type="protein sequence ID" value="CDP37202.1"/>
    <property type="molecule type" value="Genomic_DNA"/>
</dbReference>
<dbReference type="SUPFAM" id="SSF51735">
    <property type="entry name" value="NAD(P)-binding Rossmann-fold domains"/>
    <property type="match status" value="1"/>
</dbReference>
<dbReference type="PANTHER" id="PTHR42748:SF11">
    <property type="entry name" value="NMRA-LIKE DOMAIN-CONTAINING PROTEIN"/>
    <property type="match status" value="1"/>
</dbReference>
<accession>A0A060TED1</accession>
<dbReference type="Gene3D" id="3.40.50.720">
    <property type="entry name" value="NAD(P)-binding Rossmann-like Domain"/>
    <property type="match status" value="1"/>
</dbReference>
<keyword evidence="2" id="KW-0521">NADP</keyword>
<evidence type="ECO:0000256" key="1">
    <source>
        <dbReference type="ARBA" id="ARBA00006328"/>
    </source>
</evidence>
<evidence type="ECO:0000313" key="4">
    <source>
        <dbReference type="EMBL" id="CDP37202.1"/>
    </source>
</evidence>
<dbReference type="GO" id="GO:0005634">
    <property type="term" value="C:nucleus"/>
    <property type="evidence" value="ECO:0007669"/>
    <property type="project" value="TreeGrafter"/>
</dbReference>
<protein>
    <submittedName>
        <fullName evidence="4">ARAD1D06160p</fullName>
    </submittedName>
</protein>
<dbReference type="AlphaFoldDB" id="A0A060TED1"/>
<dbReference type="Pfam" id="PF05368">
    <property type="entry name" value="NmrA"/>
    <property type="match status" value="1"/>
</dbReference>
<name>A0A060TED1_BLAAD</name>
<dbReference type="InterPro" id="IPR036291">
    <property type="entry name" value="NAD(P)-bd_dom_sf"/>
</dbReference>
<reference evidence="4" key="2">
    <citation type="submission" date="2014-06" db="EMBL/GenBank/DDBJ databases">
        <title>The complete genome of Blastobotrys (Arxula) adeninivorans LS3 - a yeast of biotechnological interest.</title>
        <authorList>
            <person name="Kunze G."/>
            <person name="Gaillardin C."/>
            <person name="Czernicka M."/>
            <person name="Durrens P."/>
            <person name="Martin T."/>
            <person name="Boer E."/>
            <person name="Gabaldon T."/>
            <person name="Cruz J."/>
            <person name="Talla E."/>
            <person name="Marck C."/>
            <person name="Goffeau A."/>
            <person name="Barbe V."/>
            <person name="Baret P."/>
            <person name="Baronian K."/>
            <person name="Beier S."/>
            <person name="Bleykasten C."/>
            <person name="Bode R."/>
            <person name="Casaregola S."/>
            <person name="Despons L."/>
            <person name="Fairhead C."/>
            <person name="Giersberg M."/>
            <person name="Gierski P."/>
            <person name="Hahnel U."/>
            <person name="Hartmann A."/>
            <person name="Jankowska D."/>
            <person name="Jubin C."/>
            <person name="Jung P."/>
            <person name="Lafontaine I."/>
            <person name="Leh-Louis V."/>
            <person name="Lemaire M."/>
            <person name="Marcet-Houben M."/>
            <person name="Mascher M."/>
            <person name="Morel G."/>
            <person name="Richard G.-F."/>
            <person name="Riechen J."/>
            <person name="Sacerdot C."/>
            <person name="Sarkar A."/>
            <person name="Savel G."/>
            <person name="Schacherer J."/>
            <person name="Sherman D."/>
            <person name="Straub M.-L."/>
            <person name="Stein N."/>
            <person name="Thierry A."/>
            <person name="Trautwein-Schult A."/>
            <person name="Westhof E."/>
            <person name="Worch S."/>
            <person name="Dujon B."/>
            <person name="Souciet J.-L."/>
            <person name="Wincker P."/>
            <person name="Scholz U."/>
            <person name="Neuveglise N."/>
        </authorList>
    </citation>
    <scope>NUCLEOTIDE SEQUENCE</scope>
    <source>
        <strain evidence="4">LS3</strain>
    </source>
</reference>
<dbReference type="PhylomeDB" id="A0A060TED1"/>
<dbReference type="CDD" id="cd05251">
    <property type="entry name" value="NmrA_like_SDR_a"/>
    <property type="match status" value="1"/>
</dbReference>
<gene>
    <name evidence="4" type="ORF">GNLVRS02_ARAD1D06160g</name>
</gene>